<feature type="region of interest" description="Disordered" evidence="1">
    <location>
        <begin position="1"/>
        <end position="123"/>
    </location>
</feature>
<dbReference type="AlphaFoldDB" id="A0A6J4LDZ8"/>
<feature type="compositionally biased region" description="Low complexity" evidence="1">
    <location>
        <begin position="103"/>
        <end position="123"/>
    </location>
</feature>
<name>A0A6J4LDZ8_9ACTN</name>
<dbReference type="EMBL" id="CADCUE010000107">
    <property type="protein sequence ID" value="CAA9330149.1"/>
    <property type="molecule type" value="Genomic_DNA"/>
</dbReference>
<feature type="non-terminal residue" evidence="2">
    <location>
        <position position="123"/>
    </location>
</feature>
<gene>
    <name evidence="2" type="ORF">AVDCRST_MAG16-1257</name>
</gene>
<evidence type="ECO:0000313" key="2">
    <source>
        <dbReference type="EMBL" id="CAA9330149.1"/>
    </source>
</evidence>
<proteinExistence type="predicted"/>
<sequence>GARTDLHRGPRPSAGSIAGRRARGAGAGAALGARPAAARRVRVRRLPAAVERGAGPLRRRPAGRRPRRRQPGRRAHAGPRQQLRAAQGGPRAAVEQRRRAGHRGPAARTAAVPLVLPAPAGHL</sequence>
<protein>
    <submittedName>
        <fullName evidence="2">Uncharacterized protein</fullName>
    </submittedName>
</protein>
<accession>A0A6J4LDZ8</accession>
<reference evidence="2" key="1">
    <citation type="submission" date="2020-02" db="EMBL/GenBank/DDBJ databases">
        <authorList>
            <person name="Meier V. D."/>
        </authorList>
    </citation>
    <scope>NUCLEOTIDE SEQUENCE</scope>
    <source>
        <strain evidence="2">AVDCRST_MAG16</strain>
    </source>
</reference>
<feature type="non-terminal residue" evidence="2">
    <location>
        <position position="1"/>
    </location>
</feature>
<feature type="compositionally biased region" description="Low complexity" evidence="1">
    <location>
        <begin position="46"/>
        <end position="56"/>
    </location>
</feature>
<organism evidence="2">
    <name type="scientific">uncultured Frankineae bacterium</name>
    <dbReference type="NCBI Taxonomy" id="437475"/>
    <lineage>
        <taxon>Bacteria</taxon>
        <taxon>Bacillati</taxon>
        <taxon>Actinomycetota</taxon>
        <taxon>Actinomycetes</taxon>
        <taxon>Frankiales</taxon>
        <taxon>environmental samples</taxon>
    </lineage>
</organism>
<feature type="compositionally biased region" description="Basic residues" evidence="1">
    <location>
        <begin position="57"/>
        <end position="77"/>
    </location>
</feature>
<evidence type="ECO:0000256" key="1">
    <source>
        <dbReference type="SAM" id="MobiDB-lite"/>
    </source>
</evidence>